<dbReference type="PANTHER" id="PTHR34580">
    <property type="match status" value="1"/>
</dbReference>
<dbReference type="EMBL" id="AZDT01000001">
    <property type="protein sequence ID" value="KRK78187.1"/>
    <property type="molecule type" value="Genomic_DNA"/>
</dbReference>
<dbReference type="InterPro" id="IPR036390">
    <property type="entry name" value="WH_DNA-bd_sf"/>
</dbReference>
<dbReference type="InterPro" id="IPR036388">
    <property type="entry name" value="WH-like_DNA-bd_sf"/>
</dbReference>
<feature type="domain" description="WCX" evidence="2">
    <location>
        <begin position="233"/>
        <end position="308"/>
    </location>
</feature>
<sequence>MVPMTRSERLNQELIFLSNQTQFHLADLMTKFQISKRTALRDIAALEQLGLAFYVEPGRYGGYQLIHRRLWIPVTFNLQEVNALFFAIKALRLLAVTPFDQSYRTIYDKLMATLPHQEQRTVDRLQQVVHYYTVTNLDRPNFLPDLLSAILKPQVVHLTLNIAPYTGDFQLYDLLFRHGIWFFSGYHLAEQSWGIYRCDAIQALTPTDRVAPFTSSDLPQAFQRYQDAHYTIPFRCQLTPLGREEVQKNRYPNMHLDHHADQDWLTGKYAPSEQAYMVQYLLGLGAQVKVIAPASLRQAYLTALHQILDQYKTGRADRP</sequence>
<reference evidence="3 4" key="1">
    <citation type="journal article" date="2015" name="Genome Announc.">
        <title>Expanding the biotechnology potential of lactobacilli through comparative genomics of 213 strains and associated genera.</title>
        <authorList>
            <person name="Sun Z."/>
            <person name="Harris H.M."/>
            <person name="McCann A."/>
            <person name="Guo C."/>
            <person name="Argimon S."/>
            <person name="Zhang W."/>
            <person name="Yang X."/>
            <person name="Jeffery I.B."/>
            <person name="Cooney J.C."/>
            <person name="Kagawa T.F."/>
            <person name="Liu W."/>
            <person name="Song Y."/>
            <person name="Salvetti E."/>
            <person name="Wrobel A."/>
            <person name="Rasinkangas P."/>
            <person name="Parkhill J."/>
            <person name="Rea M.C."/>
            <person name="O'Sullivan O."/>
            <person name="Ritari J."/>
            <person name="Douillard F.P."/>
            <person name="Paul Ross R."/>
            <person name="Yang R."/>
            <person name="Briner A.E."/>
            <person name="Felis G.E."/>
            <person name="de Vos W.M."/>
            <person name="Barrangou R."/>
            <person name="Klaenhammer T.R."/>
            <person name="Caufield P.W."/>
            <person name="Cui Y."/>
            <person name="Zhang H."/>
            <person name="O'Toole P.W."/>
        </authorList>
    </citation>
    <scope>NUCLEOTIDE SEQUENCE [LARGE SCALE GENOMIC DNA]</scope>
    <source>
        <strain evidence="3 4">DSM 19117</strain>
    </source>
</reference>
<dbReference type="InterPro" id="IPR051534">
    <property type="entry name" value="CBASS_pafABC_assoc_protein"/>
</dbReference>
<accession>A0A0R1K4Q5</accession>
<evidence type="ECO:0000313" key="3">
    <source>
        <dbReference type="EMBL" id="KRK78187.1"/>
    </source>
</evidence>
<dbReference type="PATRIC" id="fig|1423773.3.peg.16"/>
<dbReference type="AlphaFoldDB" id="A0A0R1K4Q5"/>
<dbReference type="InterPro" id="IPR057727">
    <property type="entry name" value="WCX_dom"/>
</dbReference>
<dbReference type="Proteomes" id="UP000051162">
    <property type="component" value="Unassembled WGS sequence"/>
</dbReference>
<dbReference type="Pfam" id="PF08279">
    <property type="entry name" value="HTH_11"/>
    <property type="match status" value="1"/>
</dbReference>
<dbReference type="Gene3D" id="1.10.10.10">
    <property type="entry name" value="Winged helix-like DNA-binding domain superfamily/Winged helix DNA-binding domain"/>
    <property type="match status" value="1"/>
</dbReference>
<dbReference type="STRING" id="1423773.FD30_GL000016"/>
<protein>
    <submittedName>
        <fullName evidence="3">Transcription regulator, deor family</fullName>
    </submittedName>
</protein>
<dbReference type="Pfam" id="PF25583">
    <property type="entry name" value="WCX"/>
    <property type="match status" value="1"/>
</dbReference>
<feature type="domain" description="Helix-turn-helix type 11" evidence="1">
    <location>
        <begin position="9"/>
        <end position="64"/>
    </location>
</feature>
<evidence type="ECO:0000259" key="1">
    <source>
        <dbReference type="Pfam" id="PF08279"/>
    </source>
</evidence>
<evidence type="ECO:0000259" key="2">
    <source>
        <dbReference type="Pfam" id="PF25583"/>
    </source>
</evidence>
<name>A0A0R1K4Q5_9LACO</name>
<dbReference type="PANTHER" id="PTHR34580:SF9">
    <property type="entry name" value="SLL5097 PROTEIN"/>
    <property type="match status" value="1"/>
</dbReference>
<proteinExistence type="predicted"/>
<evidence type="ECO:0000313" key="4">
    <source>
        <dbReference type="Proteomes" id="UP000051162"/>
    </source>
</evidence>
<dbReference type="SUPFAM" id="SSF46785">
    <property type="entry name" value="Winged helix' DNA-binding domain"/>
    <property type="match status" value="1"/>
</dbReference>
<dbReference type="InterPro" id="IPR013196">
    <property type="entry name" value="HTH_11"/>
</dbReference>
<keyword evidence="4" id="KW-1185">Reference proteome</keyword>
<comment type="caution">
    <text evidence="3">The sequence shown here is derived from an EMBL/GenBank/DDBJ whole genome shotgun (WGS) entry which is preliminary data.</text>
</comment>
<gene>
    <name evidence="3" type="ORF">FD30_GL000016</name>
</gene>
<organism evidence="3 4">
    <name type="scientific">Levilactobacillus namurensis DSM 19117</name>
    <dbReference type="NCBI Taxonomy" id="1423773"/>
    <lineage>
        <taxon>Bacteria</taxon>
        <taxon>Bacillati</taxon>
        <taxon>Bacillota</taxon>
        <taxon>Bacilli</taxon>
        <taxon>Lactobacillales</taxon>
        <taxon>Lactobacillaceae</taxon>
        <taxon>Levilactobacillus</taxon>
    </lineage>
</organism>